<proteinExistence type="predicted"/>
<keyword evidence="2" id="KW-1185">Reference proteome</keyword>
<sequence>MFKLAVEMVKCFDDLERQEHEISSKEFFQNRGAVLVFLPGLAEIEQLFKMERDGQWELLYADNFIDSRIKGRSDLMSLIGGRRDEAEGTKNNMEKAKLMATRN</sequence>
<name>A0A5B7FWE2_PORTR</name>
<dbReference type="GO" id="GO:0004386">
    <property type="term" value="F:helicase activity"/>
    <property type="evidence" value="ECO:0007669"/>
    <property type="project" value="UniProtKB-KW"/>
</dbReference>
<keyword evidence="1" id="KW-0378">Hydrolase</keyword>
<evidence type="ECO:0000313" key="2">
    <source>
        <dbReference type="Proteomes" id="UP000324222"/>
    </source>
</evidence>
<keyword evidence="1" id="KW-0347">Helicase</keyword>
<reference evidence="1 2" key="1">
    <citation type="submission" date="2019-05" db="EMBL/GenBank/DDBJ databases">
        <title>Another draft genome of Portunus trituberculatus and its Hox gene families provides insights of decapod evolution.</title>
        <authorList>
            <person name="Jeong J.-H."/>
            <person name="Song I."/>
            <person name="Kim S."/>
            <person name="Choi T."/>
            <person name="Kim D."/>
            <person name="Ryu S."/>
            <person name="Kim W."/>
        </authorList>
    </citation>
    <scope>NUCLEOTIDE SEQUENCE [LARGE SCALE GENOMIC DNA]</scope>
    <source>
        <tissue evidence="1">Muscle</tissue>
    </source>
</reference>
<comment type="caution">
    <text evidence="1">The sequence shown here is derived from an EMBL/GenBank/DDBJ whole genome shotgun (WGS) entry which is preliminary data.</text>
</comment>
<accession>A0A5B7FWE2</accession>
<organism evidence="1 2">
    <name type="scientific">Portunus trituberculatus</name>
    <name type="common">Swimming crab</name>
    <name type="synonym">Neptunus trituberculatus</name>
    <dbReference type="NCBI Taxonomy" id="210409"/>
    <lineage>
        <taxon>Eukaryota</taxon>
        <taxon>Metazoa</taxon>
        <taxon>Ecdysozoa</taxon>
        <taxon>Arthropoda</taxon>
        <taxon>Crustacea</taxon>
        <taxon>Multicrustacea</taxon>
        <taxon>Malacostraca</taxon>
        <taxon>Eumalacostraca</taxon>
        <taxon>Eucarida</taxon>
        <taxon>Decapoda</taxon>
        <taxon>Pleocyemata</taxon>
        <taxon>Brachyura</taxon>
        <taxon>Eubrachyura</taxon>
        <taxon>Portunoidea</taxon>
        <taxon>Portunidae</taxon>
        <taxon>Portuninae</taxon>
        <taxon>Portunus</taxon>
    </lineage>
</organism>
<dbReference type="OrthoDB" id="66977at2759"/>
<evidence type="ECO:0000313" key="1">
    <source>
        <dbReference type="EMBL" id="MPC49625.1"/>
    </source>
</evidence>
<dbReference type="Proteomes" id="UP000324222">
    <property type="component" value="Unassembled WGS sequence"/>
</dbReference>
<dbReference type="AlphaFoldDB" id="A0A5B7FWE2"/>
<gene>
    <name evidence="1" type="primary">tdrd9_1</name>
    <name evidence="1" type="ORF">E2C01_043433</name>
</gene>
<keyword evidence="1" id="KW-0547">Nucleotide-binding</keyword>
<keyword evidence="1" id="KW-0067">ATP-binding</keyword>
<dbReference type="EMBL" id="VSRR010008997">
    <property type="protein sequence ID" value="MPC49625.1"/>
    <property type="molecule type" value="Genomic_DNA"/>
</dbReference>
<protein>
    <submittedName>
        <fullName evidence="1">Putative ATP-dependent RNA helicase TDRD9</fullName>
    </submittedName>
</protein>